<gene>
    <name evidence="2" type="ORF">D0Z08_23480</name>
</gene>
<accession>A0A417XX11</accession>
<reference evidence="2 3" key="1">
    <citation type="submission" date="2018-09" db="EMBL/GenBank/DDBJ databases">
        <title>Genome sequencing of Nocardioides immobilis CCTCC AB 2017083 for comparison to Nocardioides silvaticus.</title>
        <authorList>
            <person name="Li C."/>
            <person name="Wang G."/>
        </authorList>
    </citation>
    <scope>NUCLEOTIDE SEQUENCE [LARGE SCALE GENOMIC DNA]</scope>
    <source>
        <strain evidence="2 3">CCTCC AB 2017083</strain>
    </source>
</reference>
<organism evidence="2 3">
    <name type="scientific">Nocardioides immobilis</name>
    <dbReference type="NCBI Taxonomy" id="2049295"/>
    <lineage>
        <taxon>Bacteria</taxon>
        <taxon>Bacillati</taxon>
        <taxon>Actinomycetota</taxon>
        <taxon>Actinomycetes</taxon>
        <taxon>Propionibacteriales</taxon>
        <taxon>Nocardioidaceae</taxon>
        <taxon>Nocardioides</taxon>
    </lineage>
</organism>
<keyword evidence="3" id="KW-1185">Reference proteome</keyword>
<dbReference type="RefSeq" id="WP_118927698.1">
    <property type="nucleotide sequence ID" value="NZ_QXGH01000030.1"/>
</dbReference>
<comment type="caution">
    <text evidence="2">The sequence shown here is derived from an EMBL/GenBank/DDBJ whole genome shotgun (WGS) entry which is preliminary data.</text>
</comment>
<evidence type="ECO:0000313" key="2">
    <source>
        <dbReference type="EMBL" id="RHW24687.1"/>
    </source>
</evidence>
<dbReference type="AlphaFoldDB" id="A0A417XX11"/>
<evidence type="ECO:0000256" key="1">
    <source>
        <dbReference type="SAM" id="MobiDB-lite"/>
    </source>
</evidence>
<dbReference type="Proteomes" id="UP000283644">
    <property type="component" value="Unassembled WGS sequence"/>
</dbReference>
<feature type="region of interest" description="Disordered" evidence="1">
    <location>
        <begin position="29"/>
        <end position="151"/>
    </location>
</feature>
<evidence type="ECO:0000313" key="3">
    <source>
        <dbReference type="Proteomes" id="UP000283644"/>
    </source>
</evidence>
<dbReference type="OrthoDB" id="9994011at2"/>
<proteinExistence type="predicted"/>
<dbReference type="EMBL" id="QXGH01000030">
    <property type="protein sequence ID" value="RHW24687.1"/>
    <property type="molecule type" value="Genomic_DNA"/>
</dbReference>
<protein>
    <submittedName>
        <fullName evidence="2">Uncharacterized protein</fullName>
    </submittedName>
</protein>
<feature type="compositionally biased region" description="Pro residues" evidence="1">
    <location>
        <begin position="95"/>
        <end position="112"/>
    </location>
</feature>
<sequence length="151" mass="15703">MSRIWLLRGGVVAVIAFLVGAWALGLAELSDSAPSREKVTSPESPEDSPAYDIRNAIVVEKARQRRTRDADPTQEPSTEPSTDAAEPTDDAPSTPGEPSPDPTSPGPSPSDPPDSDGPRPTPSDPPSQPGDECTDLGGAVDCLLSPITSHP</sequence>
<name>A0A417XX11_9ACTN</name>
<feature type="compositionally biased region" description="Pro residues" evidence="1">
    <location>
        <begin position="119"/>
        <end position="128"/>
    </location>
</feature>